<reference evidence="1 2" key="1">
    <citation type="submission" date="2016-10" db="EMBL/GenBank/DDBJ databases">
        <authorList>
            <person name="de Groot N.N."/>
        </authorList>
    </citation>
    <scope>NUCLEOTIDE SEQUENCE [LARGE SCALE GENOMIC DNA]</scope>
    <source>
        <strain evidence="1 2">CGMCC 1.6848</strain>
    </source>
</reference>
<keyword evidence="2" id="KW-1185">Reference proteome</keyword>
<evidence type="ECO:0000313" key="1">
    <source>
        <dbReference type="EMBL" id="SFH55392.1"/>
    </source>
</evidence>
<dbReference type="STRING" id="442341.SAMN04487959_105256"/>
<dbReference type="EMBL" id="FOPY01000005">
    <property type="protein sequence ID" value="SFH55392.1"/>
    <property type="molecule type" value="Genomic_DNA"/>
</dbReference>
<dbReference type="AlphaFoldDB" id="A0A1I3AZI7"/>
<gene>
    <name evidence="1" type="ORF">SAMN04487959_105256</name>
</gene>
<sequence length="49" mass="5481">MIQSANAVQGAVRRRQPAPPAVTVFTMVRTEPSQVGFTFRYKVQLTCNQ</sequence>
<organism evidence="1 2">
    <name type="scientific">Modicisalibacter xianhensis</name>
    <dbReference type="NCBI Taxonomy" id="442341"/>
    <lineage>
        <taxon>Bacteria</taxon>
        <taxon>Pseudomonadati</taxon>
        <taxon>Pseudomonadota</taxon>
        <taxon>Gammaproteobacteria</taxon>
        <taxon>Oceanospirillales</taxon>
        <taxon>Halomonadaceae</taxon>
        <taxon>Modicisalibacter</taxon>
    </lineage>
</organism>
<evidence type="ECO:0000313" key="2">
    <source>
        <dbReference type="Proteomes" id="UP000199040"/>
    </source>
</evidence>
<proteinExistence type="predicted"/>
<dbReference type="Proteomes" id="UP000199040">
    <property type="component" value="Unassembled WGS sequence"/>
</dbReference>
<accession>A0A1I3AZI7</accession>
<protein>
    <submittedName>
        <fullName evidence="1">Uncharacterized protein</fullName>
    </submittedName>
</protein>
<name>A0A1I3AZI7_9GAMM</name>